<dbReference type="PANTHER" id="PTHR38600">
    <property type="entry name" value="TRANSCRIPTIONAL REGULATORY PROTEIN"/>
    <property type="match status" value="1"/>
</dbReference>
<evidence type="ECO:0000313" key="4">
    <source>
        <dbReference type="EMBL" id="SHE87571.1"/>
    </source>
</evidence>
<dbReference type="InterPro" id="IPR011991">
    <property type="entry name" value="ArsR-like_HTH"/>
</dbReference>
<keyword evidence="2" id="KW-0238">DNA-binding</keyword>
<dbReference type="NCBIfam" id="NF033788">
    <property type="entry name" value="HTH_metalloreg"/>
    <property type="match status" value="1"/>
</dbReference>
<dbReference type="AlphaFoldDB" id="A0A1M4X241"/>
<dbReference type="OrthoDB" id="9799175at2"/>
<dbReference type="InterPro" id="IPR036388">
    <property type="entry name" value="WH-like_DNA-bd_sf"/>
</dbReference>
<gene>
    <name evidence="4" type="ORF">SAMN05444392_10484</name>
</gene>
<dbReference type="CDD" id="cd00090">
    <property type="entry name" value="HTH_ARSR"/>
    <property type="match status" value="1"/>
</dbReference>
<dbReference type="SMART" id="SM00418">
    <property type="entry name" value="HTH_ARSR"/>
    <property type="match status" value="1"/>
</dbReference>
<dbReference type="InterPro" id="IPR013538">
    <property type="entry name" value="ASHA1/2-like_C"/>
</dbReference>
<comment type="similarity">
    <text evidence="1">Belongs to the AHA1 family.</text>
</comment>
<dbReference type="RefSeq" id="WP_073154479.1">
    <property type="nucleotide sequence ID" value="NZ_FQVL01000004.1"/>
</dbReference>
<dbReference type="PRINTS" id="PR00778">
    <property type="entry name" value="HTHARSR"/>
</dbReference>
<dbReference type="PROSITE" id="PS50987">
    <property type="entry name" value="HTH_ARSR_2"/>
    <property type="match status" value="1"/>
</dbReference>
<reference evidence="4 5" key="1">
    <citation type="submission" date="2016-11" db="EMBL/GenBank/DDBJ databases">
        <authorList>
            <person name="Jaros S."/>
            <person name="Januszkiewicz K."/>
            <person name="Wedrychowicz H."/>
        </authorList>
    </citation>
    <scope>NUCLEOTIDE SEQUENCE [LARGE SCALE GENOMIC DNA]</scope>
    <source>
        <strain evidence="4 5">DSM 44666</strain>
    </source>
</reference>
<dbReference type="GO" id="GO:0003677">
    <property type="term" value="F:DNA binding"/>
    <property type="evidence" value="ECO:0007669"/>
    <property type="project" value="UniProtKB-KW"/>
</dbReference>
<dbReference type="SUPFAM" id="SSF46785">
    <property type="entry name" value="Winged helix' DNA-binding domain"/>
    <property type="match status" value="1"/>
</dbReference>
<dbReference type="Gene3D" id="1.10.10.10">
    <property type="entry name" value="Winged helix-like DNA-binding domain superfamily/Winged helix DNA-binding domain"/>
    <property type="match status" value="1"/>
</dbReference>
<dbReference type="GO" id="GO:0003700">
    <property type="term" value="F:DNA-binding transcription factor activity"/>
    <property type="evidence" value="ECO:0007669"/>
    <property type="project" value="InterPro"/>
</dbReference>
<dbReference type="EMBL" id="FQVL01000004">
    <property type="protein sequence ID" value="SHE87571.1"/>
    <property type="molecule type" value="Genomic_DNA"/>
</dbReference>
<organism evidence="4 5">
    <name type="scientific">Seinonella peptonophila</name>
    <dbReference type="NCBI Taxonomy" id="112248"/>
    <lineage>
        <taxon>Bacteria</taxon>
        <taxon>Bacillati</taxon>
        <taxon>Bacillota</taxon>
        <taxon>Bacilli</taxon>
        <taxon>Bacillales</taxon>
        <taxon>Thermoactinomycetaceae</taxon>
        <taxon>Seinonella</taxon>
    </lineage>
</organism>
<sequence>MENDIFKALADPSRRILLDLLRVSDGQSLNQLCTPLDMSRFGVMKHLKILEEAGLITTRKVGREKLHFLNAVPIRHIYDRWISKYAEPWAIELTTLKNELESETKMEQKTRSVNRIAIKASPEQIWNALTNPGMTSKFWFNCAIESTWEIGSPFALWNGSEKKVEGSILEIDEPNRLSMSWRYLTFPGTENDSPSRVTWEIEPHADLKGTTIVTVVHDEYDQAANTAQILESGIVIVLSGMKTLLETGTTLIDISVEP</sequence>
<dbReference type="InterPro" id="IPR036390">
    <property type="entry name" value="WH_DNA-bd_sf"/>
</dbReference>
<dbReference type="SUPFAM" id="SSF55961">
    <property type="entry name" value="Bet v1-like"/>
    <property type="match status" value="1"/>
</dbReference>
<evidence type="ECO:0000256" key="2">
    <source>
        <dbReference type="ARBA" id="ARBA00023125"/>
    </source>
</evidence>
<protein>
    <submittedName>
        <fullName evidence="4">Transcriptional regulator, ArsR family</fullName>
    </submittedName>
</protein>
<dbReference type="STRING" id="112248.SAMN05444392_10484"/>
<proteinExistence type="inferred from homology"/>
<dbReference type="PANTHER" id="PTHR38600:SF1">
    <property type="entry name" value="TRANSCRIPTIONAL REGULATORY PROTEIN"/>
    <property type="match status" value="1"/>
</dbReference>
<evidence type="ECO:0000256" key="1">
    <source>
        <dbReference type="ARBA" id="ARBA00006817"/>
    </source>
</evidence>
<accession>A0A1M4X241</accession>
<dbReference type="InterPro" id="IPR001845">
    <property type="entry name" value="HTH_ArsR_DNA-bd_dom"/>
</dbReference>
<keyword evidence="5" id="KW-1185">Reference proteome</keyword>
<dbReference type="Gene3D" id="3.30.530.20">
    <property type="match status" value="1"/>
</dbReference>
<dbReference type="Pfam" id="PF08327">
    <property type="entry name" value="AHSA1"/>
    <property type="match status" value="1"/>
</dbReference>
<dbReference type="Pfam" id="PF12840">
    <property type="entry name" value="HTH_20"/>
    <property type="match status" value="1"/>
</dbReference>
<name>A0A1M4X241_9BACL</name>
<dbReference type="InterPro" id="IPR023393">
    <property type="entry name" value="START-like_dom_sf"/>
</dbReference>
<dbReference type="Proteomes" id="UP000184476">
    <property type="component" value="Unassembled WGS sequence"/>
</dbReference>
<evidence type="ECO:0000259" key="3">
    <source>
        <dbReference type="PROSITE" id="PS50987"/>
    </source>
</evidence>
<evidence type="ECO:0000313" key="5">
    <source>
        <dbReference type="Proteomes" id="UP000184476"/>
    </source>
</evidence>
<feature type="domain" description="HTH arsR-type" evidence="3">
    <location>
        <begin position="1"/>
        <end position="89"/>
    </location>
</feature>